<name>A0ABX7NFM5_9BACT</name>
<dbReference type="RefSeq" id="WP_206719228.1">
    <property type="nucleotide sequence ID" value="NZ_CP071091.1"/>
</dbReference>
<dbReference type="EMBL" id="CP071091">
    <property type="protein sequence ID" value="QSQ17609.1"/>
    <property type="molecule type" value="Genomic_DNA"/>
</dbReference>
<feature type="compositionally biased region" description="Low complexity" evidence="1">
    <location>
        <begin position="21"/>
        <end position="32"/>
    </location>
</feature>
<dbReference type="Proteomes" id="UP000663090">
    <property type="component" value="Chromosome"/>
</dbReference>
<evidence type="ECO:0000256" key="1">
    <source>
        <dbReference type="SAM" id="MobiDB-lite"/>
    </source>
</evidence>
<gene>
    <name evidence="2" type="ORF">JY572_16880</name>
</gene>
<evidence type="ECO:0000313" key="3">
    <source>
        <dbReference type="Proteomes" id="UP000663090"/>
    </source>
</evidence>
<feature type="compositionally biased region" description="Polar residues" evidence="1">
    <location>
        <begin position="1"/>
        <end position="15"/>
    </location>
</feature>
<feature type="region of interest" description="Disordered" evidence="1">
    <location>
        <begin position="1"/>
        <end position="46"/>
    </location>
</feature>
<organism evidence="2 3">
    <name type="scientific">Myxococcus landrumensis</name>
    <dbReference type="NCBI Taxonomy" id="2813577"/>
    <lineage>
        <taxon>Bacteria</taxon>
        <taxon>Pseudomonadati</taxon>
        <taxon>Myxococcota</taxon>
        <taxon>Myxococcia</taxon>
        <taxon>Myxococcales</taxon>
        <taxon>Cystobacterineae</taxon>
        <taxon>Myxococcaceae</taxon>
        <taxon>Myxococcus</taxon>
    </lineage>
</organism>
<reference evidence="2 3" key="1">
    <citation type="submission" date="2021-02" db="EMBL/GenBank/DDBJ databases">
        <title>De Novo genome assembly of isolated myxobacteria.</title>
        <authorList>
            <person name="Stevens D.C."/>
        </authorList>
    </citation>
    <scope>NUCLEOTIDE SEQUENCE [LARGE SCALE GENOMIC DNA]</scope>
    <source>
        <strain evidence="2 3">SCHIC003</strain>
    </source>
</reference>
<keyword evidence="3" id="KW-1185">Reference proteome</keyword>
<sequence length="400" mass="44298">MDTSDTPTPVLTRSFQKFKPPTRVTPSSSTVSIGGPKKVQPSRQQRIERQTTYTAYQCLSVTCGLYWASDDKHPSCRCPYCGGTLLERVLAKQKVGGMPEQACKVCNCLIRYDAENAKVKFCPYDYCGQVDSDDEEQDSLTTNAHEVVAALLLTVRARKSKYLVNEHLLSESRIDFREAFKQSMPSHKDSSGCWMHRRHVIPQHLLREAWNEAVIRNKPGKKALVALASCLGLSGDYKNEQALASGILYTINENPNNLFLAEGTPNSAIGALAHLLRDLAAKYSKLAPLKSNLAGLIEEFSQVRSPPKWGAAVGKMVKNIILTYLPLLQDAKTLPEAINLVEDLADTANLDLDTTAQGLGRQNGKAIALYQKFQQWVLTKGSWDAFIALIEEFMGTNMVT</sequence>
<evidence type="ECO:0000313" key="2">
    <source>
        <dbReference type="EMBL" id="QSQ17609.1"/>
    </source>
</evidence>
<protein>
    <submittedName>
        <fullName evidence="2">Uncharacterized protein</fullName>
    </submittedName>
</protein>
<proteinExistence type="predicted"/>
<accession>A0ABX7NFM5</accession>